<name>A0A7L5EGH5_PARDI</name>
<reference evidence="1 2" key="1">
    <citation type="submission" date="2020-04" db="EMBL/GenBank/DDBJ databases">
        <title>Complete Genomes and Methylome analysis of CBBP consortium that reverse antibiotic-induced susceptibility to vancomycin-resistant Enterococcus faecium infection.</title>
        <authorList>
            <person name="Fomenkov A."/>
            <person name="Zhang Z."/>
            <person name="Pamer E."/>
            <person name="Roberts R.J."/>
        </authorList>
    </citation>
    <scope>NUCLEOTIDE SEQUENCE [LARGE SCALE GENOMIC DNA]</scope>
    <source>
        <strain evidence="2">CBBP</strain>
    </source>
</reference>
<protein>
    <submittedName>
        <fullName evidence="1">Tat pathway signal protein</fullName>
    </submittedName>
</protein>
<dbReference type="RefSeq" id="WP_170106082.1">
    <property type="nucleotide sequence ID" value="NZ_CP051672.1"/>
</dbReference>
<dbReference type="Gene3D" id="3.20.20.80">
    <property type="entry name" value="Glycosidases"/>
    <property type="match status" value="1"/>
</dbReference>
<dbReference type="Pfam" id="PF14871">
    <property type="entry name" value="GHL6"/>
    <property type="match status" value="1"/>
</dbReference>
<dbReference type="Proteomes" id="UP000501982">
    <property type="component" value="Chromosome"/>
</dbReference>
<organism evidence="1 2">
    <name type="scientific">Parabacteroides distasonis</name>
    <dbReference type="NCBI Taxonomy" id="823"/>
    <lineage>
        <taxon>Bacteria</taxon>
        <taxon>Pseudomonadati</taxon>
        <taxon>Bacteroidota</taxon>
        <taxon>Bacteroidia</taxon>
        <taxon>Bacteroidales</taxon>
        <taxon>Tannerellaceae</taxon>
        <taxon>Parabacteroides</taxon>
    </lineage>
</organism>
<dbReference type="SUPFAM" id="SSF52317">
    <property type="entry name" value="Class I glutamine amidotransferase-like"/>
    <property type="match status" value="1"/>
</dbReference>
<dbReference type="CDD" id="cd03143">
    <property type="entry name" value="A4_beta-galactosidase_middle_domain"/>
    <property type="match status" value="1"/>
</dbReference>
<dbReference type="PROSITE" id="PS51318">
    <property type="entry name" value="TAT"/>
    <property type="match status" value="1"/>
</dbReference>
<dbReference type="Gene3D" id="3.40.50.880">
    <property type="match status" value="1"/>
</dbReference>
<evidence type="ECO:0000313" key="2">
    <source>
        <dbReference type="Proteomes" id="UP000501982"/>
    </source>
</evidence>
<dbReference type="InterPro" id="IPR029062">
    <property type="entry name" value="Class_I_gatase-like"/>
</dbReference>
<dbReference type="InterPro" id="IPR028212">
    <property type="entry name" value="GHL6"/>
</dbReference>
<dbReference type="InterPro" id="IPR017853">
    <property type="entry name" value="GH"/>
</dbReference>
<evidence type="ECO:0000313" key="1">
    <source>
        <dbReference type="EMBL" id="QJE29864.1"/>
    </source>
</evidence>
<dbReference type="EMBL" id="CP051672">
    <property type="protein sequence ID" value="QJE29864.1"/>
    <property type="molecule type" value="Genomic_DNA"/>
</dbReference>
<proteinExistence type="predicted"/>
<sequence length="779" mass="88750">MKSNKVNHSLDNLAKSVDANNGRRSFLKRATAATLSFTGASLFSVVDAVPTAKVENKSMDNNETPWFRKVTRWGQTNITEKDPIIYDIDWWRNQWKKTQIQGVVINAGGIVAYYPTKIPYHYQAQYLQGRDLFGDLCRAAHEDGLAVFARMDSNRANEELYKAHPDWFALDAKGKPYKAGDLYITCISGPYYKEHIPSILKEIYELYHPEGFTDNSWSGLGRESICYCENCRKSFRAKTGKELPKKKDWNDPVYRQWIRWSYEQRLEIWDLNNRTTKAVGGPNCVWSGMNSGWISTQSGFFRDFKEIAKRADIIMLDHQSRNDATGFQNIADAGKLIHGLLGWDKLIPNSMAMYQAGRPTFRISTKPVQEAHMWMIEAFAGGIQPWWHHIAAYHEDRRMYHTAEPIFKWHKANEEYLINREPIGTVGVVWSQGNHDFYGRDDTENKVNLPWRGIVEALIRARIPYLPVNADHIDRDASRFKTLVLPNVGSMTKEQIASVKRFVENGGSLFATGESSLYDEFGEPLKDFALGDLFKAHLKNDRLKVSNKTLHTYLRLTPEIRANIYGPQTGTEPGITGERHAILKGFEQTDILPFGGELRPLQVDANADVLMTFIPEFPIYPPETAWMREPKTDIPGLILNTLSNGSRIVYMPADIDRQFARYNLPDHGNLLSNIIKWTLKDELPIVVSGPGLIDCSLYKQPGRMILHLVNLTSAATWRAPLEEYIPVGPIKIKIKLEDHIQGEYPTLLVSGQRITADVEKGWSTFQITSIANHEVVVLT</sequence>
<gene>
    <name evidence="1" type="ORF">HHO38_16850</name>
</gene>
<dbReference type="AlphaFoldDB" id="A0A7L5EGH5"/>
<dbReference type="InterPro" id="IPR006311">
    <property type="entry name" value="TAT_signal"/>
</dbReference>
<dbReference type="SUPFAM" id="SSF51445">
    <property type="entry name" value="(Trans)glycosidases"/>
    <property type="match status" value="1"/>
</dbReference>
<accession>A0A7L5EGH5</accession>